<dbReference type="PANTHER" id="PTHR11712">
    <property type="entry name" value="POLYKETIDE SYNTHASE-RELATED"/>
    <property type="match status" value="1"/>
</dbReference>
<proteinExistence type="inferred from homology"/>
<accession>W7QZ24</accession>
<name>W7QZ24_9ALTE</name>
<evidence type="ECO:0000256" key="3">
    <source>
        <dbReference type="ARBA" id="ARBA00022679"/>
    </source>
</evidence>
<dbReference type="Proteomes" id="UP000019276">
    <property type="component" value="Unassembled WGS sequence"/>
</dbReference>
<organism evidence="6 7">
    <name type="scientific">Catenovulum agarivorans DS-2</name>
    <dbReference type="NCBI Taxonomy" id="1328313"/>
    <lineage>
        <taxon>Bacteria</taxon>
        <taxon>Pseudomonadati</taxon>
        <taxon>Pseudomonadota</taxon>
        <taxon>Gammaproteobacteria</taxon>
        <taxon>Alteromonadales</taxon>
        <taxon>Alteromonadaceae</taxon>
        <taxon>Catenovulum</taxon>
    </lineage>
</organism>
<dbReference type="InterPro" id="IPR000794">
    <property type="entry name" value="Beta-ketoacyl_synthase"/>
</dbReference>
<dbReference type="InterPro" id="IPR020841">
    <property type="entry name" value="PKS_Beta-ketoAc_synthase_dom"/>
</dbReference>
<dbReference type="GO" id="GO:0006633">
    <property type="term" value="P:fatty acid biosynthetic process"/>
    <property type="evidence" value="ECO:0007669"/>
    <property type="project" value="TreeGrafter"/>
</dbReference>
<evidence type="ECO:0000256" key="4">
    <source>
        <dbReference type="RuleBase" id="RU003694"/>
    </source>
</evidence>
<dbReference type="RefSeq" id="WP_035014019.1">
    <property type="nucleotide sequence ID" value="NZ_ARZY01000010.1"/>
</dbReference>
<dbReference type="OrthoDB" id="8607208at2"/>
<reference evidence="6 7" key="1">
    <citation type="journal article" date="2014" name="Genome Announc.">
        <title>Draft Genome Sequence of the Agar-Degrading Bacterium Catenovulum sp. Strain DS-2, Isolated from Intestines of Haliotis diversicolor.</title>
        <authorList>
            <person name="Shan D."/>
            <person name="Li X."/>
            <person name="Gu Z."/>
            <person name="Wei G."/>
            <person name="Gao Z."/>
            <person name="Shao Z."/>
        </authorList>
    </citation>
    <scope>NUCLEOTIDE SEQUENCE [LARGE SCALE GENOMIC DNA]</scope>
    <source>
        <strain evidence="6 7">DS-2</strain>
    </source>
</reference>
<comment type="pathway">
    <text evidence="1">Lipid metabolism; fatty acid biosynthesis.</text>
</comment>
<dbReference type="SUPFAM" id="SSF53901">
    <property type="entry name" value="Thiolase-like"/>
    <property type="match status" value="1"/>
</dbReference>
<evidence type="ECO:0000259" key="5">
    <source>
        <dbReference type="PROSITE" id="PS52004"/>
    </source>
</evidence>
<dbReference type="AlphaFoldDB" id="W7QZ24"/>
<dbReference type="GO" id="GO:0004315">
    <property type="term" value="F:3-oxoacyl-[acyl-carrier-protein] synthase activity"/>
    <property type="evidence" value="ECO:0007669"/>
    <property type="project" value="TreeGrafter"/>
</dbReference>
<dbReference type="eggNOG" id="COG0304">
    <property type="taxonomic scope" value="Bacteria"/>
</dbReference>
<evidence type="ECO:0000256" key="1">
    <source>
        <dbReference type="ARBA" id="ARBA00005194"/>
    </source>
</evidence>
<dbReference type="PROSITE" id="PS52004">
    <property type="entry name" value="KS3_2"/>
    <property type="match status" value="1"/>
</dbReference>
<evidence type="ECO:0000313" key="6">
    <source>
        <dbReference type="EMBL" id="EWH10595.1"/>
    </source>
</evidence>
<comment type="similarity">
    <text evidence="2 4">Belongs to the thiolase-like superfamily. Beta-ketoacyl-ACP synthases family.</text>
</comment>
<dbReference type="SMART" id="SM00825">
    <property type="entry name" value="PKS_KS"/>
    <property type="match status" value="1"/>
</dbReference>
<gene>
    <name evidence="6" type="ORF">DS2_07178</name>
</gene>
<dbReference type="Gene3D" id="3.40.47.10">
    <property type="match status" value="1"/>
</dbReference>
<dbReference type="PANTHER" id="PTHR11712:SF336">
    <property type="entry name" value="3-OXOACYL-[ACYL-CARRIER-PROTEIN] SYNTHASE, MITOCHONDRIAL"/>
    <property type="match status" value="1"/>
</dbReference>
<evidence type="ECO:0000313" key="7">
    <source>
        <dbReference type="Proteomes" id="UP000019276"/>
    </source>
</evidence>
<comment type="caution">
    <text evidence="6">The sequence shown here is derived from an EMBL/GenBank/DDBJ whole genome shotgun (WGS) entry which is preliminary data.</text>
</comment>
<keyword evidence="7" id="KW-1185">Reference proteome</keyword>
<protein>
    <submittedName>
        <fullName evidence="6">Beta-ketoacyl synthase</fullName>
    </submittedName>
</protein>
<dbReference type="EMBL" id="ARZY01000010">
    <property type="protein sequence ID" value="EWH10595.1"/>
    <property type="molecule type" value="Genomic_DNA"/>
</dbReference>
<feature type="domain" description="Ketosynthase family 3 (KS3)" evidence="5">
    <location>
        <begin position="1"/>
        <end position="362"/>
    </location>
</feature>
<dbReference type="InterPro" id="IPR014030">
    <property type="entry name" value="Ketoacyl_synth_N"/>
</dbReference>
<dbReference type="STRING" id="1328313.DS2_07178"/>
<dbReference type="InterPro" id="IPR016039">
    <property type="entry name" value="Thiolase-like"/>
</dbReference>
<dbReference type="InterPro" id="IPR014031">
    <property type="entry name" value="Ketoacyl_synth_C"/>
</dbReference>
<dbReference type="Pfam" id="PF00109">
    <property type="entry name" value="ketoacyl-synt"/>
    <property type="match status" value="1"/>
</dbReference>
<sequence>MPAYIQNAYFHAACGQNQHFDFDTQGHSASSTSTGQACQYFFMHGRPKSSELDEIIEQVCTAVEYVITASQLTLEQRKKTALLLGSTSLDIGAVPRKTEQTIWLNTIDYLSKQVQQNCQLNDFHLVFNTACTASFNAIITAEKLISSNKFEHVIVVGCEFFNQLTLDGFDSLDLISQQAVKSFLNNRDGLILGEGVAALLISQQTSLDTPYIKLHRGASGCDLYSLTMTDEQGKHIQQIIEQALQQAHIQPEQIDLIKAHGTATENNDLAESAALENCFSTIPSVWALKPFTGHTLGACGALELAIMHWLLKQKIKLPSHLTNSDNSIVPMLTDDQQLTDSRFILLNHCGFGGNNAAMVTEIVTTEN</sequence>
<keyword evidence="3 4" id="KW-0808">Transferase</keyword>
<dbReference type="Pfam" id="PF02801">
    <property type="entry name" value="Ketoacyl-synt_C"/>
    <property type="match status" value="1"/>
</dbReference>
<dbReference type="PATRIC" id="fig|1328313.3.peg.1465"/>
<evidence type="ECO:0000256" key="2">
    <source>
        <dbReference type="ARBA" id="ARBA00008467"/>
    </source>
</evidence>